<dbReference type="AlphaFoldDB" id="A0A0E9T3B0"/>
<dbReference type="EMBL" id="GBXM01060605">
    <property type="protein sequence ID" value="JAH47972.1"/>
    <property type="molecule type" value="Transcribed_RNA"/>
</dbReference>
<accession>A0A0E9T3B0</accession>
<reference evidence="1" key="1">
    <citation type="submission" date="2014-11" db="EMBL/GenBank/DDBJ databases">
        <authorList>
            <person name="Amaro Gonzalez C."/>
        </authorList>
    </citation>
    <scope>NUCLEOTIDE SEQUENCE</scope>
</reference>
<organism evidence="1">
    <name type="scientific">Anguilla anguilla</name>
    <name type="common">European freshwater eel</name>
    <name type="synonym">Muraena anguilla</name>
    <dbReference type="NCBI Taxonomy" id="7936"/>
    <lineage>
        <taxon>Eukaryota</taxon>
        <taxon>Metazoa</taxon>
        <taxon>Chordata</taxon>
        <taxon>Craniata</taxon>
        <taxon>Vertebrata</taxon>
        <taxon>Euteleostomi</taxon>
        <taxon>Actinopterygii</taxon>
        <taxon>Neopterygii</taxon>
        <taxon>Teleostei</taxon>
        <taxon>Anguilliformes</taxon>
        <taxon>Anguillidae</taxon>
        <taxon>Anguilla</taxon>
    </lineage>
</organism>
<proteinExistence type="predicted"/>
<protein>
    <submittedName>
        <fullName evidence="1">Uncharacterized protein</fullName>
    </submittedName>
</protein>
<reference evidence="1" key="2">
    <citation type="journal article" date="2015" name="Fish Shellfish Immunol.">
        <title>Early steps in the European eel (Anguilla anguilla)-Vibrio vulnificus interaction in the gills: Role of the RtxA13 toxin.</title>
        <authorList>
            <person name="Callol A."/>
            <person name="Pajuelo D."/>
            <person name="Ebbesson L."/>
            <person name="Teles M."/>
            <person name="MacKenzie S."/>
            <person name="Amaro C."/>
        </authorList>
    </citation>
    <scope>NUCLEOTIDE SEQUENCE</scope>
</reference>
<sequence>MNSMGLIVIYPSPQNSEQDITDNASGQNIANISIQLHMSQ</sequence>
<evidence type="ECO:0000313" key="1">
    <source>
        <dbReference type="EMBL" id="JAH47972.1"/>
    </source>
</evidence>
<name>A0A0E9T3B0_ANGAN</name>